<dbReference type="Pfam" id="PF13253">
    <property type="entry name" value="DUF4044"/>
    <property type="match status" value="1"/>
</dbReference>
<dbReference type="InterPro" id="IPR025270">
    <property type="entry name" value="DUF4044"/>
</dbReference>
<dbReference type="RefSeq" id="WP_126821807.1">
    <property type="nucleotide sequence ID" value="NZ_JBHLWU010000001.1"/>
</dbReference>
<feature type="transmembrane region" description="Helical" evidence="1">
    <location>
        <begin position="12"/>
        <end position="37"/>
    </location>
</feature>
<evidence type="ECO:0000256" key="1">
    <source>
        <dbReference type="SAM" id="Phobius"/>
    </source>
</evidence>
<keyword evidence="1" id="KW-0812">Transmembrane</keyword>
<reference evidence="2 3" key="1">
    <citation type="submission" date="2017-05" db="EMBL/GenBank/DDBJ databases">
        <title>Vagococcus spp. assemblies.</title>
        <authorList>
            <person name="Gulvik C.A."/>
        </authorList>
    </citation>
    <scope>NUCLEOTIDE SEQUENCE [LARGE SCALE GENOMIC DNA]</scope>
    <source>
        <strain evidence="2 3">DSM 24756</strain>
    </source>
</reference>
<keyword evidence="1" id="KW-0472">Membrane</keyword>
<organism evidence="2 3">
    <name type="scientific">Vagococcus entomophilus</name>
    <dbReference type="NCBI Taxonomy" id="1160095"/>
    <lineage>
        <taxon>Bacteria</taxon>
        <taxon>Bacillati</taxon>
        <taxon>Bacillota</taxon>
        <taxon>Bacilli</taxon>
        <taxon>Lactobacillales</taxon>
        <taxon>Enterococcaceae</taxon>
        <taxon>Vagococcus</taxon>
    </lineage>
</organism>
<gene>
    <name evidence="2" type="ORF">CBF30_00855</name>
</gene>
<evidence type="ECO:0000313" key="3">
    <source>
        <dbReference type="Proteomes" id="UP000288669"/>
    </source>
</evidence>
<protein>
    <submittedName>
        <fullName evidence="2">DUF4044 domain-containing protein</fullName>
    </submittedName>
</protein>
<dbReference type="AlphaFoldDB" id="A0A430AIB2"/>
<keyword evidence="1" id="KW-1133">Transmembrane helix</keyword>
<name>A0A430AIB2_9ENTE</name>
<accession>A0A430AIB2</accession>
<proteinExistence type="predicted"/>
<comment type="caution">
    <text evidence="2">The sequence shown here is derived from an EMBL/GenBank/DDBJ whole genome shotgun (WGS) entry which is preliminary data.</text>
</comment>
<dbReference type="Proteomes" id="UP000288669">
    <property type="component" value="Unassembled WGS sequence"/>
</dbReference>
<dbReference type="EMBL" id="NGJZ01000001">
    <property type="protein sequence ID" value="RSU07821.1"/>
    <property type="molecule type" value="Genomic_DNA"/>
</dbReference>
<sequence length="39" mass="4266">MEKKKKSRFAKITNIVIWIMLIATIGGVLLAAFASMITG</sequence>
<keyword evidence="3" id="KW-1185">Reference proteome</keyword>
<dbReference type="OrthoDB" id="2167602at2"/>
<evidence type="ECO:0000313" key="2">
    <source>
        <dbReference type="EMBL" id="RSU07821.1"/>
    </source>
</evidence>